<dbReference type="Pfam" id="PF04224">
    <property type="entry name" value="DUF417"/>
    <property type="match status" value="1"/>
</dbReference>
<dbReference type="PANTHER" id="PTHR40106">
    <property type="entry name" value="INNER MEMBRANE PROTEIN RCLC"/>
    <property type="match status" value="1"/>
</dbReference>
<dbReference type="OrthoDB" id="1118972at2"/>
<sequence length="151" mass="15697">MRTGAVLTSVGFPVMRYGLATVFVWVGGLKFTEYEIQNAEPLVTHSPLTSVLRRRLGARKLGRMVAISQVALGALIAAKPLAPRASALGSLGAAGMMVGTLSFLVTTPEAWQEGHGVPQLSVLGEALLKDGVLLGASLLTAADALRAAGFR</sequence>
<dbReference type="GO" id="GO:1901530">
    <property type="term" value="P:response to hypochlorite"/>
    <property type="evidence" value="ECO:0007669"/>
    <property type="project" value="TreeGrafter"/>
</dbReference>
<evidence type="ECO:0000313" key="2">
    <source>
        <dbReference type="Proteomes" id="UP000198362"/>
    </source>
</evidence>
<keyword evidence="2" id="KW-1185">Reference proteome</keyword>
<evidence type="ECO:0000313" key="1">
    <source>
        <dbReference type="EMBL" id="SNT60690.1"/>
    </source>
</evidence>
<dbReference type="EMBL" id="FZPH01000012">
    <property type="protein sequence ID" value="SNT60690.1"/>
    <property type="molecule type" value="Genomic_DNA"/>
</dbReference>
<dbReference type="AlphaFoldDB" id="A0A239P103"/>
<dbReference type="InterPro" id="IPR016865">
    <property type="entry name" value="RclC"/>
</dbReference>
<dbReference type="PIRSF" id="PIRSF028065">
    <property type="entry name" value="UCP028065"/>
    <property type="match status" value="1"/>
</dbReference>
<reference evidence="1 2" key="1">
    <citation type="submission" date="2017-06" db="EMBL/GenBank/DDBJ databases">
        <authorList>
            <person name="Kim H.J."/>
            <person name="Triplett B.A."/>
        </authorList>
    </citation>
    <scope>NUCLEOTIDE SEQUENCE [LARGE SCALE GENOMIC DNA]</scope>
    <source>
        <strain evidence="1 2">CGMCC 4.5593</strain>
    </source>
</reference>
<protein>
    <submittedName>
        <fullName evidence="1">Uncharacterized membrane protein YkgB</fullName>
    </submittedName>
</protein>
<gene>
    <name evidence="1" type="ORF">SAMN05421812_112156</name>
</gene>
<dbReference type="Proteomes" id="UP000198362">
    <property type="component" value="Unassembled WGS sequence"/>
</dbReference>
<dbReference type="PANTHER" id="PTHR40106:SF1">
    <property type="entry name" value="INNER MEMBRANE PROTEIN RCLC"/>
    <property type="match status" value="1"/>
</dbReference>
<organism evidence="1 2">
    <name type="scientific">Asanoa hainanensis</name>
    <dbReference type="NCBI Taxonomy" id="560556"/>
    <lineage>
        <taxon>Bacteria</taxon>
        <taxon>Bacillati</taxon>
        <taxon>Actinomycetota</taxon>
        <taxon>Actinomycetes</taxon>
        <taxon>Micromonosporales</taxon>
        <taxon>Micromonosporaceae</taxon>
        <taxon>Asanoa</taxon>
    </lineage>
</organism>
<proteinExistence type="predicted"/>
<name>A0A239P103_9ACTN</name>
<dbReference type="InterPro" id="IPR007339">
    <property type="entry name" value="RclC-like"/>
</dbReference>
<accession>A0A239P103</accession>
<dbReference type="GO" id="GO:0005886">
    <property type="term" value="C:plasma membrane"/>
    <property type="evidence" value="ECO:0007669"/>
    <property type="project" value="TreeGrafter"/>
</dbReference>